<protein>
    <submittedName>
        <fullName evidence="1">Uncharacterized protein</fullName>
    </submittedName>
</protein>
<dbReference type="KEGG" id="smia:P344_04690"/>
<dbReference type="KEGG" id="smir:SMM_0781"/>
<name>W0GRC5_9MOLU</name>
<accession>W0GRC5</accession>
<dbReference type="EMBL" id="CP006720">
    <property type="protein sequence ID" value="AHI58260.1"/>
    <property type="molecule type" value="Genomic_DNA"/>
</dbReference>
<dbReference type="Proteomes" id="UP000019260">
    <property type="component" value="Chromosome"/>
</dbReference>
<proteinExistence type="predicted"/>
<gene>
    <name evidence="1" type="ORF">P344_04690</name>
</gene>
<evidence type="ECO:0000313" key="1">
    <source>
        <dbReference type="EMBL" id="AHI58260.1"/>
    </source>
</evidence>
<sequence length="31" mass="3583">MDSSPDYWTATKSDIDGAIVKYKLMGYLNIW</sequence>
<reference evidence="1 2" key="1">
    <citation type="submission" date="2013-09" db="EMBL/GenBank/DDBJ databases">
        <title>Complete genome sequence of Spiroplasma mirum suckling mouse cataract agent.</title>
        <authorList>
            <person name="Landry C.A."/>
            <person name="Bastian F.O."/>
            <person name="Thune R.L."/>
        </authorList>
    </citation>
    <scope>NUCLEOTIDE SEQUENCE [LARGE SCALE GENOMIC DNA]</scope>
    <source>
        <strain evidence="1 2">SMCA</strain>
    </source>
</reference>
<organism evidence="1 2">
    <name type="scientific">Spiroplasma mirum ATCC 29335</name>
    <dbReference type="NCBI Taxonomy" id="838561"/>
    <lineage>
        <taxon>Bacteria</taxon>
        <taxon>Bacillati</taxon>
        <taxon>Mycoplasmatota</taxon>
        <taxon>Mollicutes</taxon>
        <taxon>Entomoplasmatales</taxon>
        <taxon>Spiroplasmataceae</taxon>
        <taxon>Spiroplasma</taxon>
    </lineage>
</organism>
<dbReference type="AlphaFoldDB" id="W0GRC5"/>
<keyword evidence="2" id="KW-1185">Reference proteome</keyword>
<dbReference type="HOGENOM" id="CLU_3398552_0_0_14"/>
<dbReference type="STRING" id="838561.P344_04690"/>
<evidence type="ECO:0000313" key="2">
    <source>
        <dbReference type="Proteomes" id="UP000019260"/>
    </source>
</evidence>